<evidence type="ECO:0000313" key="4">
    <source>
        <dbReference type="EMBL" id="MUM78377.1"/>
    </source>
</evidence>
<organism evidence="4 5">
    <name type="scientific">Pseudodesulfovibrio alkaliphilus</name>
    <dbReference type="NCBI Taxonomy" id="2661613"/>
    <lineage>
        <taxon>Bacteria</taxon>
        <taxon>Pseudomonadati</taxon>
        <taxon>Thermodesulfobacteriota</taxon>
        <taxon>Desulfovibrionia</taxon>
        <taxon>Desulfovibrionales</taxon>
        <taxon>Desulfovibrionaceae</taxon>
    </lineage>
</organism>
<dbReference type="PANTHER" id="PTHR12818:SF0">
    <property type="entry name" value="TRNA (ADENINE(37)-N6)-METHYLTRANSFERASE"/>
    <property type="match status" value="1"/>
</dbReference>
<dbReference type="PROSITE" id="PS51668">
    <property type="entry name" value="TSAA_2"/>
    <property type="match status" value="1"/>
</dbReference>
<keyword evidence="4" id="KW-0808">Transferase</keyword>
<dbReference type="Proteomes" id="UP000461162">
    <property type="component" value="Unassembled WGS sequence"/>
</dbReference>
<evidence type="ECO:0000313" key="5">
    <source>
        <dbReference type="Proteomes" id="UP000461162"/>
    </source>
</evidence>
<comment type="caution">
    <text evidence="4">The sequence shown here is derived from an EMBL/GenBank/DDBJ whole genome shotgun (WGS) entry which is preliminary data.</text>
</comment>
<evidence type="ECO:0000256" key="2">
    <source>
        <dbReference type="ARBA" id="ARBA00033753"/>
    </source>
</evidence>
<dbReference type="InterPro" id="IPR040372">
    <property type="entry name" value="YaeB-like"/>
</dbReference>
<dbReference type="CDD" id="cd09281">
    <property type="entry name" value="UPF0066"/>
    <property type="match status" value="1"/>
</dbReference>
<sequence>MDMQLIAIGHIRSSIKDRESAPKMEHEKGAVRARIELDPAYAQGLDSMEPGAQLELFTWFHLSDRTPLMVHPRGATDKPMRGVFTTRSPNRPNPIGLHRVTLISIEAPATLIVEPLEAIDNTPVIDIKPMLKGSK</sequence>
<dbReference type="EMBL" id="WODC01000008">
    <property type="protein sequence ID" value="MUM78377.1"/>
    <property type="molecule type" value="Genomic_DNA"/>
</dbReference>
<dbReference type="SUPFAM" id="SSF118196">
    <property type="entry name" value="YaeB-like"/>
    <property type="match status" value="1"/>
</dbReference>
<feature type="domain" description="TsaA-like" evidence="3">
    <location>
        <begin position="5"/>
        <end position="135"/>
    </location>
</feature>
<evidence type="ECO:0000259" key="3">
    <source>
        <dbReference type="PROSITE" id="PS51668"/>
    </source>
</evidence>
<dbReference type="NCBIfam" id="TIGR00104">
    <property type="entry name" value="tRNA_TsaA"/>
    <property type="match status" value="1"/>
</dbReference>
<dbReference type="GO" id="GO:0008168">
    <property type="term" value="F:methyltransferase activity"/>
    <property type="evidence" value="ECO:0007669"/>
    <property type="project" value="UniProtKB-KW"/>
</dbReference>
<dbReference type="PANTHER" id="PTHR12818">
    <property type="entry name" value="TRNA (ADENINE(37)-N6)-METHYLTRANSFERASE"/>
    <property type="match status" value="1"/>
</dbReference>
<dbReference type="GO" id="GO:0032259">
    <property type="term" value="P:methylation"/>
    <property type="evidence" value="ECO:0007669"/>
    <property type="project" value="UniProtKB-KW"/>
</dbReference>
<gene>
    <name evidence="4" type="primary">tsaA</name>
    <name evidence="4" type="ORF">GKC30_12100</name>
</gene>
<dbReference type="RefSeq" id="WP_155935021.1">
    <property type="nucleotide sequence ID" value="NZ_WODC01000008.1"/>
</dbReference>
<protein>
    <submittedName>
        <fullName evidence="4">tRNA (N6-threonylcarbamoyladenosine(37)-N6)-methyltransferase TrmO</fullName>
    </submittedName>
</protein>
<dbReference type="InterPro" id="IPR023370">
    <property type="entry name" value="TrmO-like_N"/>
</dbReference>
<comment type="similarity">
    <text evidence="2">Belongs to the tRNA methyltransferase O family.</text>
</comment>
<reference evidence="4 5" key="1">
    <citation type="submission" date="2019-11" db="EMBL/GenBank/DDBJ databases">
        <title>Pseudodesulfovibrio alkaliphilus, sp. nov., an alkaliphilic sulfate-reducing bacteria from mud volcano of Taman peninsula, Russia.</title>
        <authorList>
            <person name="Frolova A."/>
            <person name="Merkel A.Y."/>
            <person name="Slobodkin A.I."/>
        </authorList>
    </citation>
    <scope>NUCLEOTIDE SEQUENCE [LARGE SCALE GENOMIC DNA]</scope>
    <source>
        <strain evidence="4 5">F-1</strain>
    </source>
</reference>
<dbReference type="Gene3D" id="2.40.30.70">
    <property type="entry name" value="YaeB-like"/>
    <property type="match status" value="1"/>
</dbReference>
<dbReference type="InterPro" id="IPR036414">
    <property type="entry name" value="YaeB_N_sf"/>
</dbReference>
<dbReference type="PROSITE" id="PS01318">
    <property type="entry name" value="TSAA_1"/>
    <property type="match status" value="1"/>
</dbReference>
<accession>A0A7K1KQL5</accession>
<dbReference type="InterPro" id="IPR036413">
    <property type="entry name" value="YaeB-like_sf"/>
</dbReference>
<proteinExistence type="inferred from homology"/>
<dbReference type="InterPro" id="IPR023368">
    <property type="entry name" value="UPF0066_cons_site"/>
</dbReference>
<evidence type="ECO:0000256" key="1">
    <source>
        <dbReference type="ARBA" id="ARBA00022691"/>
    </source>
</evidence>
<name>A0A7K1KQL5_9BACT</name>
<keyword evidence="1" id="KW-0949">S-adenosyl-L-methionine</keyword>
<dbReference type="Pfam" id="PF01980">
    <property type="entry name" value="TrmO_N"/>
    <property type="match status" value="1"/>
</dbReference>
<keyword evidence="4" id="KW-0489">Methyltransferase</keyword>
<keyword evidence="5" id="KW-1185">Reference proteome</keyword>
<dbReference type="AlphaFoldDB" id="A0A7K1KQL5"/>